<evidence type="ECO:0000256" key="12">
    <source>
        <dbReference type="ARBA" id="ARBA00022842"/>
    </source>
</evidence>
<comment type="caution">
    <text evidence="24">The sequence shown here is derived from an EMBL/GenBank/DDBJ whole genome shotgun (WGS) entry which is preliminary data.</text>
</comment>
<accession>A0AA43TTU5</accession>
<evidence type="ECO:0000256" key="7">
    <source>
        <dbReference type="ARBA" id="ARBA00022741"/>
    </source>
</evidence>
<dbReference type="PROSITE" id="PS00517">
    <property type="entry name" value="RNASE_3_1"/>
    <property type="match status" value="1"/>
</dbReference>
<evidence type="ECO:0000313" key="25">
    <source>
        <dbReference type="Proteomes" id="UP001161017"/>
    </source>
</evidence>
<evidence type="ECO:0000256" key="16">
    <source>
        <dbReference type="ARBA" id="ARBA00025403"/>
    </source>
</evidence>
<evidence type="ECO:0000259" key="23">
    <source>
        <dbReference type="PROSITE" id="PS51327"/>
    </source>
</evidence>
<keyword evidence="4" id="KW-0930">Antiviral protein</keyword>
<proteinExistence type="inferred from homology"/>
<dbReference type="PANTHER" id="PTHR14950">
    <property type="entry name" value="DICER-RELATED"/>
    <property type="match status" value="1"/>
</dbReference>
<dbReference type="Pfam" id="PF00271">
    <property type="entry name" value="Helicase_C"/>
    <property type="match status" value="1"/>
</dbReference>
<keyword evidence="25" id="KW-1185">Reference proteome</keyword>
<evidence type="ECO:0000256" key="8">
    <source>
        <dbReference type="ARBA" id="ARBA00022801"/>
    </source>
</evidence>
<keyword evidence="15" id="KW-0464">Manganese</keyword>
<dbReference type="CDD" id="cd00593">
    <property type="entry name" value="RIBOc"/>
    <property type="match status" value="2"/>
</dbReference>
<keyword evidence="7" id="KW-0547">Nucleotide-binding</keyword>
<dbReference type="Gene3D" id="3.40.50.300">
    <property type="entry name" value="P-loop containing nucleotide triphosphate hydrolases"/>
    <property type="match status" value="2"/>
</dbReference>
<dbReference type="Pfam" id="PF03368">
    <property type="entry name" value="Dicer_dimer"/>
    <property type="match status" value="1"/>
</dbReference>
<comment type="similarity">
    <text evidence="17 18">Belongs to the helicase family. Dicer subfamily.</text>
</comment>
<dbReference type="Gene3D" id="1.10.1520.10">
    <property type="entry name" value="Ribonuclease III domain"/>
    <property type="match status" value="2"/>
</dbReference>
<evidence type="ECO:0000256" key="10">
    <source>
        <dbReference type="ARBA" id="ARBA00022833"/>
    </source>
</evidence>
<evidence type="ECO:0000259" key="19">
    <source>
        <dbReference type="PROSITE" id="PS50142"/>
    </source>
</evidence>
<dbReference type="GO" id="GO:0004386">
    <property type="term" value="F:helicase activity"/>
    <property type="evidence" value="ECO:0007669"/>
    <property type="project" value="UniProtKB-KW"/>
</dbReference>
<comment type="cofactor">
    <cofactor evidence="1">
        <name>Mn(2+)</name>
        <dbReference type="ChEBI" id="CHEBI:29035"/>
    </cofactor>
</comment>
<evidence type="ECO:0000256" key="2">
    <source>
        <dbReference type="ARBA" id="ARBA00001946"/>
    </source>
</evidence>
<keyword evidence="12" id="KW-0460">Magnesium</keyword>
<feature type="domain" description="RNase III" evidence="19">
    <location>
        <begin position="975"/>
        <end position="1126"/>
    </location>
</feature>
<dbReference type="GO" id="GO:0004525">
    <property type="term" value="F:ribonuclease III activity"/>
    <property type="evidence" value="ECO:0007669"/>
    <property type="project" value="InterPro"/>
</dbReference>
<keyword evidence="14" id="KW-0051">Antiviral defense</keyword>
<dbReference type="Gene3D" id="3.30.160.380">
    <property type="entry name" value="Dicer dimerisation domain"/>
    <property type="match status" value="1"/>
</dbReference>
<dbReference type="InterPro" id="IPR027417">
    <property type="entry name" value="P-loop_NTPase"/>
</dbReference>
<dbReference type="FunFam" id="3.40.50.300:FF:001669">
    <property type="entry name" value="Dicer-like protein 1"/>
    <property type="match status" value="1"/>
</dbReference>
<dbReference type="FunFam" id="3.40.50.300:FF:000628">
    <property type="entry name" value="Endoribonuclease Dicer"/>
    <property type="match status" value="1"/>
</dbReference>
<dbReference type="PROSITE" id="PS50821">
    <property type="entry name" value="PAZ"/>
    <property type="match status" value="1"/>
</dbReference>
<dbReference type="GO" id="GO:0005737">
    <property type="term" value="C:cytoplasm"/>
    <property type="evidence" value="ECO:0007669"/>
    <property type="project" value="TreeGrafter"/>
</dbReference>
<feature type="domain" description="RNase III" evidence="19">
    <location>
        <begin position="1177"/>
        <end position="1328"/>
    </location>
</feature>
<keyword evidence="9" id="KW-0347">Helicase</keyword>
<organism evidence="24 25">
    <name type="scientific">Ramalina farinacea</name>
    <dbReference type="NCBI Taxonomy" id="258253"/>
    <lineage>
        <taxon>Eukaryota</taxon>
        <taxon>Fungi</taxon>
        <taxon>Dikarya</taxon>
        <taxon>Ascomycota</taxon>
        <taxon>Pezizomycotina</taxon>
        <taxon>Lecanoromycetes</taxon>
        <taxon>OSLEUM clade</taxon>
        <taxon>Lecanoromycetidae</taxon>
        <taxon>Lecanorales</taxon>
        <taxon>Lecanorineae</taxon>
        <taxon>Ramalinaceae</taxon>
        <taxon>Ramalina</taxon>
    </lineage>
</organism>
<name>A0AA43TTU5_9LECA</name>
<sequence length="1473" mass="168402">MGHAKQYYSVSQRAAKTTKEEVKAAEAGVNDEDLSIKALMEKQESHVIVNDPREYQMELFEKAKLQNTIAVLDTGSGKTLIAVLLLKHILDLELEKRANGERPRIAFFLVDCVTLVFQQYAVLECNLDQKIDRFCGEMGCDLWSKETWVKVFSENRVIVCTAEILYQCLMHSFISMEDINLLIFDEAHHAKKNHAYARIMKDYYIPHKTAWRPKIFGMTASPVDVNDDPVRAAKELEAMLHSQITTASDLSLLQMVTSRPDEEVATYGHLEWPYYTDLSIHMKQNFPGVHGFSKILLKAREATAELGSWCADYLWVMALADEKARKLETKTEYLANKENKPAARIDAEMKLIREAEDAVSRWPFEPLIKEKNCLSPKVLLLQRYLELTYERPTEARCIIFVTRRYTARLLNEVLKRLATPHLRLGLLMGTRSSDAWDVKFSVKQQVLTLTKFRRGDLNCLIATSVAEEGLDIPDCNLIIRFDLYTTLIQYIQSRGRARHRNSKYLHMVEEDNGSHLQRLHEVRQGETKMRKFCEALPQDRLLQGSNYKLETALVKERGYRRYEDPETGATLTYNSGLVVLQHFVGCLPHNADVAPQITYNISVEHKKYTCEVILPETSPLHSASGRAAGRKMIAKRSAAFEACCVLRRMGHLDNNLIPTYHKLLPQMRNAHLAINSKKTSAYEMKVKPSVWEQTRGTRPRQLYVTVLELEHPENLGQPCQPLALLTRTPLPHLPPIPLNLQVDKSSDLLPHSLANPTNIDDKILDEVNQYTLRIYKDIFNKTFEVNVAQMSYWIAPVFPDWRHRDANRNTANVLDWDSIKHVAANEEMPWTVDTPQSQLVNKYVVDRWDGGRRFFTEEMEPGMKPTDEVPGDAAKHRHMNSIIDYSVSLFAKSRARVTWRPDQPVIRAHRVLHRIDWLGDFPEKDTKVKTRSYICPEPLRFSPLPIAAVNMCYIFPSAITRIEAYLITQEACDALSLKCSPELALEAFTKDSDNTEEHRMEQVHVQRGMGKNYERLEFIGDCFLKMATSISLFSQSPDNNEFEYHVKRMLMICNKNLLKTALEKRVYEYVRSIAFSRRTWYPEGIKLLEGKGHTKQGTEVHKQHLGDKTIADVCEALIGAALLSHREEGNMDEAVKAVTLFVANPDHDVAAWKDYYPLYQKPKYQLAEATASQRDLADQLGSRLGYHFRYPRLLRSAFIHPSYPFATELIPCYQRLEFLGDALLDMASINFLYFRYPDKDPQWLTEHKMAMVSNKFLAALSVKLGFHKHLRSNSAIIEAQNRDYVAEITEAEQDAKGARDYWTNTKQPPKALSDIVESYIGAVFVDSEFNYSEVEKFFDQNIRSFFEDMSIYDTFANNHPTTYLHNLLAMSFGCSNYRLMAQELPSAVPGAVGPSLAVVMIHDTVVAEGQASSGRYAKIKASANALAVLKGLAPFEYRSQYRCDCEGGVEGELEKRKWVGRQGLGMGMVGSAI</sequence>
<keyword evidence="11" id="KW-0067">ATP-binding</keyword>
<keyword evidence="8" id="KW-0378">Hydrolase</keyword>
<dbReference type="InterPro" id="IPR001650">
    <property type="entry name" value="Helicase_C-like"/>
</dbReference>
<dbReference type="InterPro" id="IPR003100">
    <property type="entry name" value="PAZ_dom"/>
</dbReference>
<evidence type="ECO:0000256" key="4">
    <source>
        <dbReference type="ARBA" id="ARBA00022721"/>
    </source>
</evidence>
<feature type="domain" description="PAZ" evidence="20">
    <location>
        <begin position="817"/>
        <end position="943"/>
    </location>
</feature>
<evidence type="ECO:0000256" key="17">
    <source>
        <dbReference type="ARBA" id="ARBA00035116"/>
    </source>
</evidence>
<evidence type="ECO:0000256" key="18">
    <source>
        <dbReference type="PROSITE-ProRule" id="PRU00657"/>
    </source>
</evidence>
<dbReference type="InterPro" id="IPR000999">
    <property type="entry name" value="RNase_III_dom"/>
</dbReference>
<reference evidence="24" key="1">
    <citation type="journal article" date="2023" name="Genome Biol. Evol.">
        <title>First Whole Genome Sequence and Flow Cytometry Genome Size Data for the Lichen-Forming Fungus Ramalina farinacea (Ascomycota).</title>
        <authorList>
            <person name="Llewellyn T."/>
            <person name="Mian S."/>
            <person name="Hill R."/>
            <person name="Leitch I.J."/>
            <person name="Gaya E."/>
        </authorList>
    </citation>
    <scope>NUCLEOTIDE SEQUENCE</scope>
    <source>
        <strain evidence="24">LIQ254RAFAR</strain>
    </source>
</reference>
<evidence type="ECO:0000256" key="11">
    <source>
        <dbReference type="ARBA" id="ARBA00022840"/>
    </source>
</evidence>
<dbReference type="InterPro" id="IPR005034">
    <property type="entry name" value="Dicer_dimerisation"/>
</dbReference>
<dbReference type="CDD" id="cd18802">
    <property type="entry name" value="SF2_C_dicer"/>
    <property type="match status" value="1"/>
</dbReference>
<dbReference type="InterPro" id="IPR038248">
    <property type="entry name" value="Dicer_dimer_sf"/>
</dbReference>
<evidence type="ECO:0000256" key="13">
    <source>
        <dbReference type="ARBA" id="ARBA00022884"/>
    </source>
</evidence>
<dbReference type="Proteomes" id="UP001161017">
    <property type="component" value="Unassembled WGS sequence"/>
</dbReference>
<dbReference type="PROSITE" id="PS51327">
    <property type="entry name" value="DICER_DSRBF"/>
    <property type="match status" value="1"/>
</dbReference>
<dbReference type="SUPFAM" id="SSF52540">
    <property type="entry name" value="P-loop containing nucleoside triphosphate hydrolases"/>
    <property type="match status" value="1"/>
</dbReference>
<evidence type="ECO:0000259" key="21">
    <source>
        <dbReference type="PROSITE" id="PS51192"/>
    </source>
</evidence>
<evidence type="ECO:0000259" key="20">
    <source>
        <dbReference type="PROSITE" id="PS50821"/>
    </source>
</evidence>
<keyword evidence="5" id="KW-0479">Metal-binding</keyword>
<evidence type="ECO:0000256" key="9">
    <source>
        <dbReference type="ARBA" id="ARBA00022806"/>
    </source>
</evidence>
<evidence type="ECO:0000256" key="3">
    <source>
        <dbReference type="ARBA" id="ARBA00020797"/>
    </source>
</evidence>
<dbReference type="SMART" id="SM00487">
    <property type="entry name" value="DEXDc"/>
    <property type="match status" value="1"/>
</dbReference>
<dbReference type="GO" id="GO:0030422">
    <property type="term" value="P:siRNA processing"/>
    <property type="evidence" value="ECO:0007669"/>
    <property type="project" value="TreeGrafter"/>
</dbReference>
<evidence type="ECO:0000259" key="22">
    <source>
        <dbReference type="PROSITE" id="PS51194"/>
    </source>
</evidence>
<evidence type="ECO:0000256" key="5">
    <source>
        <dbReference type="ARBA" id="ARBA00022723"/>
    </source>
</evidence>
<keyword evidence="6" id="KW-0677">Repeat</keyword>
<protein>
    <recommendedName>
        <fullName evidence="3">Dicer-like protein 1</fullName>
    </recommendedName>
</protein>
<dbReference type="GO" id="GO:0005634">
    <property type="term" value="C:nucleus"/>
    <property type="evidence" value="ECO:0007669"/>
    <property type="project" value="TreeGrafter"/>
</dbReference>
<dbReference type="GO" id="GO:0005524">
    <property type="term" value="F:ATP binding"/>
    <property type="evidence" value="ECO:0007669"/>
    <property type="project" value="UniProtKB-KW"/>
</dbReference>
<evidence type="ECO:0000256" key="6">
    <source>
        <dbReference type="ARBA" id="ARBA00022737"/>
    </source>
</evidence>
<comment type="cofactor">
    <cofactor evidence="2">
        <name>Mg(2+)</name>
        <dbReference type="ChEBI" id="CHEBI:18420"/>
    </cofactor>
</comment>
<dbReference type="SMART" id="SM00490">
    <property type="entry name" value="HELICc"/>
    <property type="match status" value="1"/>
</dbReference>
<evidence type="ECO:0000313" key="24">
    <source>
        <dbReference type="EMBL" id="MDI1486525.1"/>
    </source>
</evidence>
<feature type="domain" description="Dicer dsRNA-binding fold" evidence="23">
    <location>
        <begin position="576"/>
        <end position="666"/>
    </location>
</feature>
<feature type="domain" description="Helicase ATP-binding" evidence="21">
    <location>
        <begin position="59"/>
        <end position="240"/>
    </location>
</feature>
<dbReference type="InterPro" id="IPR014001">
    <property type="entry name" value="Helicase_ATP-bd"/>
</dbReference>
<dbReference type="Pfam" id="PF24995">
    <property type="entry name" value="DSRM_2"/>
    <property type="match status" value="1"/>
</dbReference>
<dbReference type="InterPro" id="IPR006935">
    <property type="entry name" value="Helicase/UvrB_N"/>
</dbReference>
<keyword evidence="10" id="KW-0862">Zinc</keyword>
<dbReference type="CDD" id="cd18034">
    <property type="entry name" value="DEXHc_dicer"/>
    <property type="match status" value="1"/>
</dbReference>
<dbReference type="GO" id="GO:0051607">
    <property type="term" value="P:defense response to virus"/>
    <property type="evidence" value="ECO:0007669"/>
    <property type="project" value="UniProtKB-KW"/>
</dbReference>
<dbReference type="Pfam" id="PF00636">
    <property type="entry name" value="Ribonuclease_3"/>
    <property type="match status" value="2"/>
</dbReference>
<dbReference type="PROSITE" id="PS51192">
    <property type="entry name" value="HELICASE_ATP_BIND_1"/>
    <property type="match status" value="1"/>
</dbReference>
<dbReference type="EMBL" id="JAPUFD010000003">
    <property type="protein sequence ID" value="MDI1486525.1"/>
    <property type="molecule type" value="Genomic_DNA"/>
</dbReference>
<dbReference type="GO" id="GO:0003677">
    <property type="term" value="F:DNA binding"/>
    <property type="evidence" value="ECO:0007669"/>
    <property type="project" value="InterPro"/>
</dbReference>
<dbReference type="Pfam" id="PF04851">
    <property type="entry name" value="ResIII"/>
    <property type="match status" value="1"/>
</dbReference>
<dbReference type="SUPFAM" id="SSF69065">
    <property type="entry name" value="RNase III domain-like"/>
    <property type="match status" value="2"/>
</dbReference>
<gene>
    <name evidence="24" type="primary">dcl1</name>
    <name evidence="24" type="ORF">OHK93_005756</name>
</gene>
<dbReference type="InterPro" id="IPR056755">
    <property type="entry name" value="DSRM_2"/>
</dbReference>
<keyword evidence="13 18" id="KW-0694">RNA-binding</keyword>
<dbReference type="PROSITE" id="PS51194">
    <property type="entry name" value="HELICASE_CTER"/>
    <property type="match status" value="1"/>
</dbReference>
<evidence type="ECO:0000256" key="15">
    <source>
        <dbReference type="ARBA" id="ARBA00023211"/>
    </source>
</evidence>
<dbReference type="PROSITE" id="PS50142">
    <property type="entry name" value="RNASE_3_2"/>
    <property type="match status" value="2"/>
</dbReference>
<evidence type="ECO:0000256" key="14">
    <source>
        <dbReference type="ARBA" id="ARBA00023118"/>
    </source>
</evidence>
<dbReference type="GO" id="GO:0003723">
    <property type="term" value="F:RNA binding"/>
    <property type="evidence" value="ECO:0007669"/>
    <property type="project" value="UniProtKB-UniRule"/>
</dbReference>
<dbReference type="FunFam" id="1.10.1520.10:FF:000015">
    <property type="entry name" value="Dicer-like protein 1"/>
    <property type="match status" value="1"/>
</dbReference>
<dbReference type="PANTHER" id="PTHR14950:SF62">
    <property type="entry name" value="DICER-LIKE PROTEIN 1"/>
    <property type="match status" value="1"/>
</dbReference>
<dbReference type="InterPro" id="IPR036389">
    <property type="entry name" value="RNase_III_sf"/>
</dbReference>
<evidence type="ECO:0000256" key="1">
    <source>
        <dbReference type="ARBA" id="ARBA00001936"/>
    </source>
</evidence>
<dbReference type="GO" id="GO:0046872">
    <property type="term" value="F:metal ion binding"/>
    <property type="evidence" value="ECO:0007669"/>
    <property type="project" value="UniProtKB-KW"/>
</dbReference>
<dbReference type="GO" id="GO:0050688">
    <property type="term" value="P:regulation of defense response to virus"/>
    <property type="evidence" value="ECO:0007669"/>
    <property type="project" value="UniProtKB-KW"/>
</dbReference>
<feature type="domain" description="Helicase C-terminal" evidence="22">
    <location>
        <begin position="379"/>
        <end position="553"/>
    </location>
</feature>
<comment type="function">
    <text evidence="16">Dicer-like endonuclease involved in cleaving double-stranded RNA in the RNA interference (RNAi) pathway. Produces 21 to 25 bp dsRNAs (siRNAs) which target the selective destruction of homologous RNAs leading to sequence-specific suppression of gene expression, called post-transcriptional gene silencing (PTGS). Part of a broad host defense response against viral infection and transposons.</text>
</comment>
<dbReference type="SMART" id="SM00535">
    <property type="entry name" value="RIBOc"/>
    <property type="match status" value="2"/>
</dbReference>